<proteinExistence type="predicted"/>
<evidence type="ECO:0000313" key="2">
    <source>
        <dbReference type="Proteomes" id="UP001367508"/>
    </source>
</evidence>
<dbReference type="Proteomes" id="UP001367508">
    <property type="component" value="Unassembled WGS sequence"/>
</dbReference>
<accession>A0AAN9MW72</accession>
<dbReference type="EMBL" id="JAYMYQ010000001">
    <property type="protein sequence ID" value="KAK7362155.1"/>
    <property type="molecule type" value="Genomic_DNA"/>
</dbReference>
<name>A0AAN9MW72_CANGL</name>
<organism evidence="1 2">
    <name type="scientific">Canavalia gladiata</name>
    <name type="common">Sword bean</name>
    <name type="synonym">Dolichos gladiatus</name>
    <dbReference type="NCBI Taxonomy" id="3824"/>
    <lineage>
        <taxon>Eukaryota</taxon>
        <taxon>Viridiplantae</taxon>
        <taxon>Streptophyta</taxon>
        <taxon>Embryophyta</taxon>
        <taxon>Tracheophyta</taxon>
        <taxon>Spermatophyta</taxon>
        <taxon>Magnoliopsida</taxon>
        <taxon>eudicotyledons</taxon>
        <taxon>Gunneridae</taxon>
        <taxon>Pentapetalae</taxon>
        <taxon>rosids</taxon>
        <taxon>fabids</taxon>
        <taxon>Fabales</taxon>
        <taxon>Fabaceae</taxon>
        <taxon>Papilionoideae</taxon>
        <taxon>50 kb inversion clade</taxon>
        <taxon>NPAAA clade</taxon>
        <taxon>indigoferoid/millettioid clade</taxon>
        <taxon>Phaseoleae</taxon>
        <taxon>Canavalia</taxon>
    </lineage>
</organism>
<protein>
    <submittedName>
        <fullName evidence="1">Uncharacterized protein</fullName>
    </submittedName>
</protein>
<evidence type="ECO:0000313" key="1">
    <source>
        <dbReference type="EMBL" id="KAK7362155.1"/>
    </source>
</evidence>
<comment type="caution">
    <text evidence="1">The sequence shown here is derived from an EMBL/GenBank/DDBJ whole genome shotgun (WGS) entry which is preliminary data.</text>
</comment>
<reference evidence="1 2" key="1">
    <citation type="submission" date="2024-01" db="EMBL/GenBank/DDBJ databases">
        <title>The genomes of 5 underutilized Papilionoideae crops provide insights into root nodulation and disease resistanc.</title>
        <authorList>
            <person name="Jiang F."/>
        </authorList>
    </citation>
    <scope>NUCLEOTIDE SEQUENCE [LARGE SCALE GENOMIC DNA]</scope>
    <source>
        <strain evidence="1">LVBAO_FW01</strain>
        <tissue evidence="1">Leaves</tissue>
    </source>
</reference>
<keyword evidence="2" id="KW-1185">Reference proteome</keyword>
<gene>
    <name evidence="1" type="ORF">VNO77_04259</name>
</gene>
<sequence length="107" mass="11219">MCSGSWKIHPALPICNDRLMNGLGLDGAALLHTCGALAHVVAQECVTGLGIEGKGISRGRPENKRVSGFSGATVGSREQGLIDIALRIPSSHTSRKGTEFIEIHCPS</sequence>
<dbReference type="AlphaFoldDB" id="A0AAN9MW72"/>